<organism evidence="2 3">
    <name type="scientific">Candidatus Lloydbacteria bacterium RIFCSPHIGHO2_01_FULL_49_22</name>
    <dbReference type="NCBI Taxonomy" id="1798658"/>
    <lineage>
        <taxon>Bacteria</taxon>
        <taxon>Candidatus Lloydiibacteriota</taxon>
    </lineage>
</organism>
<sequence length="1777" mass="188849">MINPFANVKRICRRSARRIFRTSGIFFLTLLTIFYSFGGLDFYLGFMTPFAPRGAEAAYTGKHLRTVEFVLGGGTDTTSRASNLLTYGGTTWNTVKATAGTRLIALQGSGIEVKNAYVDVSYILNTAVNLTNENVYIDVGGSSSGGTDARVSEYIGASLWANSGLSGYQRHQYDVTAFFDRQGDASFNAGIPVVIGTQITGPTRALTTVKLVITYEENYSLTPHTETKTVRFPLSSMVAGDRGTRSTACAAASTCSFLATSTIPDGSDGNIIDVYVEIHGETDNAVASASTFQIGIQGGTGGNASSTAYAWTETLIDDNTKTAIWRPTVGATNFQSNITMKFNVLTGTIPMNALGGELVITYNYSTGAAVQTETVRYFMDQETAAPGTTRNNFATTSMVVSNGGLSMQNIWFKIHTAPVAANTFTTFGKVGTSTEVTRGIAITAANPRSGDDHNLIFDMSDVAGNFFTAATDVTGATQFSAGGAPPGVEAYFTFTWAGSAGGPQTQTVSFSGAQQGVNAITGDFNNRPAYLYLPETVTKTYRSAYLETKYMHSQGTSITVGTVTIGVNGSSTVVTESADTTSEAYASTYFAPIASSTFSDGNTILWTERTIEISEGKNVANLTSFANMVVVTYDADFSLTQDTPPVKHLRTVEFVLGGGTDTTSRTTATVVYGGATWNTVKATAGTRLMKIQGSGIAVKNAYLDVSYVINTAANVTNENVFIDVGGSSSGGTNARISELLGASLWAQSGLSGYQRHQYDVTAFFDRQGDASFNAGIPIVTSISVTGPSHSLTTVRLVVTYEENFSLVPHTETKTVRFPLSSMVAGDRGTRSTACAAATTCSFLATSTTPDAVADADIVDVYVEIHGETDTVAAASTFQIGIQGGSGGNATSTAYNWTEALTDDNTKTAIWRPTVGSPNFQRNATMKFNVLMGTIPMNALGGELVVTYNYSTGAAAQTETVRYFMNQDATSTPGNARSEFPTTTMTISNTGLSMQNVWFKAHVAATSTANITIYGKVGTSSEVSRAITIGGVNPRSGDDFNLIFDLSDKAENFFTAATAIAGAEQYTAGAAPMAVEVYFTFTWSGKFGGPQTQTVTFSAAQQGLDAIANDYNNRPAYIDLPETVTKTYRSAYLETKFMHSQATNIAIGNLTIGVNGSSTVVQESVDTNATLNEAYVSTYFAPIASSTFSNGNTILWNERVIEINESKSQANLASFANIVVVTYDANQELLVPTFTQNYFRLYQDNGALTPTVAWPSGLGNLGENAEITAADNPPANGDRIRLRMSLKVATTTMTASSTQFNLQFAQKVTSCGAVASWTDLGAPASGVLWRGYNAPTITDGAQLAGGDPPPGGTVLLSVSDSAGTYQESNPTAVNPFAVIVGNDVEYDWNIQSNNAATNTPYCFRMTKSDGSALFSYDFYPVITTRGFMPEEKKWHWYDDETSANPSVSLSGAGEIVAPSNVANGNTIKLRLTINETNASMGPNQKFRLQFSTYSDFSTNVNYVESTSTCVAMSQWCYGNGVDTNNDPITARVLSDSAANGTHNESATNTTTFYAPASTATEYEFTIIGRRAYFNTTYFFRAYDVNHNRPVPLAALASYPSLSVEGTTLSFSISGLATSTVTEGVTTDVGTTPTQTSFMTITPGTGKTAAQQLSVTTNAENGYQVFLGTDGRFTASVGDIPDVESTNAVPLDWATACPGTLSGCFGYHAGDDTLGAGSTRFLMNDTYAPFASTTLEEVMYNSGPVTADVANMVYRLDVRNAQPAGSYSVRLIYLVVPTF</sequence>
<evidence type="ECO:0000256" key="1">
    <source>
        <dbReference type="SAM" id="Phobius"/>
    </source>
</evidence>
<feature type="transmembrane region" description="Helical" evidence="1">
    <location>
        <begin position="19"/>
        <end position="38"/>
    </location>
</feature>
<evidence type="ECO:0000313" key="2">
    <source>
        <dbReference type="EMBL" id="OGZ04837.1"/>
    </source>
</evidence>
<accession>A0A1G2CUA6</accession>
<keyword evidence="1" id="KW-0812">Transmembrane</keyword>
<reference evidence="2 3" key="1">
    <citation type="journal article" date="2016" name="Nat. Commun.">
        <title>Thousands of microbial genomes shed light on interconnected biogeochemical processes in an aquifer system.</title>
        <authorList>
            <person name="Anantharaman K."/>
            <person name="Brown C.T."/>
            <person name="Hug L.A."/>
            <person name="Sharon I."/>
            <person name="Castelle C.J."/>
            <person name="Probst A.J."/>
            <person name="Thomas B.C."/>
            <person name="Singh A."/>
            <person name="Wilkins M.J."/>
            <person name="Karaoz U."/>
            <person name="Brodie E.L."/>
            <person name="Williams K.H."/>
            <person name="Hubbard S.S."/>
            <person name="Banfield J.F."/>
        </authorList>
    </citation>
    <scope>NUCLEOTIDE SEQUENCE [LARGE SCALE GENOMIC DNA]</scope>
</reference>
<proteinExistence type="predicted"/>
<dbReference type="Proteomes" id="UP000177122">
    <property type="component" value="Unassembled WGS sequence"/>
</dbReference>
<keyword evidence="1" id="KW-1133">Transmembrane helix</keyword>
<name>A0A1G2CUA6_9BACT</name>
<dbReference type="EMBL" id="MHLI01000019">
    <property type="protein sequence ID" value="OGZ04837.1"/>
    <property type="molecule type" value="Genomic_DNA"/>
</dbReference>
<keyword evidence="1" id="KW-0472">Membrane</keyword>
<protein>
    <submittedName>
        <fullName evidence="2">Uncharacterized protein</fullName>
    </submittedName>
</protein>
<comment type="caution">
    <text evidence="2">The sequence shown here is derived from an EMBL/GenBank/DDBJ whole genome shotgun (WGS) entry which is preliminary data.</text>
</comment>
<evidence type="ECO:0000313" key="3">
    <source>
        <dbReference type="Proteomes" id="UP000177122"/>
    </source>
</evidence>
<gene>
    <name evidence="2" type="ORF">A2845_05085</name>
</gene>